<comment type="subcellular location">
    <subcellularLocation>
        <location evidence="1">Cell membrane</location>
        <topology evidence="1">Multi-pass membrane protein</topology>
    </subcellularLocation>
</comment>
<dbReference type="InterPro" id="IPR025857">
    <property type="entry name" value="MacB_PCD"/>
</dbReference>
<feature type="domain" description="MacB-like periplasmic core" evidence="8">
    <location>
        <begin position="23"/>
        <end position="225"/>
    </location>
</feature>
<dbReference type="InterPro" id="IPR050250">
    <property type="entry name" value="Macrolide_Exporter_MacB"/>
</dbReference>
<evidence type="ECO:0000256" key="3">
    <source>
        <dbReference type="ARBA" id="ARBA00022692"/>
    </source>
</evidence>
<keyword evidence="2" id="KW-1003">Cell membrane</keyword>
<feature type="transmembrane region" description="Helical" evidence="6">
    <location>
        <begin position="367"/>
        <end position="392"/>
    </location>
</feature>
<evidence type="ECO:0000256" key="1">
    <source>
        <dbReference type="ARBA" id="ARBA00004651"/>
    </source>
</evidence>
<gene>
    <name evidence="9" type="ORF">MQE36_16065</name>
</gene>
<feature type="transmembrane region" description="Helical" evidence="6">
    <location>
        <begin position="762"/>
        <end position="783"/>
    </location>
</feature>
<feature type="transmembrane region" description="Helical" evidence="6">
    <location>
        <begin position="275"/>
        <end position="293"/>
    </location>
</feature>
<evidence type="ECO:0000256" key="6">
    <source>
        <dbReference type="SAM" id="Phobius"/>
    </source>
</evidence>
<accession>A0ABY3YLV3</accession>
<evidence type="ECO:0000256" key="4">
    <source>
        <dbReference type="ARBA" id="ARBA00022989"/>
    </source>
</evidence>
<feature type="transmembrane region" description="Helical" evidence="6">
    <location>
        <begin position="326"/>
        <end position="347"/>
    </location>
</feature>
<proteinExistence type="predicted"/>
<evidence type="ECO:0000256" key="2">
    <source>
        <dbReference type="ARBA" id="ARBA00022475"/>
    </source>
</evidence>
<sequence>MLKHYIKFAFRNFRSNKVIFIGSLATLCLGALCISLLFSYVYNELTMDDFHKREKDIYTVVMKQSPKSEWLSPFKFEADKYPEIESSVAIRCFIENDTKIKYKDNTYTPTGMVVDSSFFQVFDFKLLYGDPKTVLNDKQSIIISEEFSKQLFGDEDPMGKMVDFEVRMYQGLHTVQGVVKIPSNSSMTFDYIIPYQHLDHGYGRISVPFFKASPNFNKADFEEKIKGSNNKVSSYYPQLTESITSIVGLDDIYFSNELSAMKKYTPFASGNKKNIQVLLVIILVIFFVSILNYSNLQIVNTNAILKSIAISKVNGALKKHIVLQKLVEVFALILIAGLLITIGYNLILPHFNAFAGVALAPPFIQVFLLNLTVLLIITFFGMIYPAWVINRFSTVKNIKQNTAVSSKLSGRQVTIILQYSLALILLISGLVVNNQLGLMLNKDLGFHKDRIMKVKLFYEPPFNFESKNWSQKRRMQEWEKLMKIPGYINNQLASFSCIENVTQGNSPIDVFPIDWKPKGETYEYETQNSLVVSPGYKDMFGFKLIAGRFFETGVDEQRGHKIVINEAALKNWNIKDITKTRINNRIWAKDDDDSYEIIGVVKDFNYEHLSARPEPLIMVYFEDPEAEYFIKFHEGRTGEGIQLIEDLFKEINPNQTFSYSFLSDDIAALYQKEKRLSTIYIVFTIIALLISAIGLFTIALYDTQRRFKEIGVRKVNGATVTDILVMLNKDFIKWVGIAFIIACPVAYYAMRGWLENFAYRTALSWWVFALAGLFTLIIALVTVSWQTYRAATQNPVESLRDE</sequence>
<dbReference type="InterPro" id="IPR003838">
    <property type="entry name" value="ABC3_permease_C"/>
</dbReference>
<organism evidence="9 10">
    <name type="scientific">Zhouia spongiae</name>
    <dbReference type="NCBI Taxonomy" id="2202721"/>
    <lineage>
        <taxon>Bacteria</taxon>
        <taxon>Pseudomonadati</taxon>
        <taxon>Bacteroidota</taxon>
        <taxon>Flavobacteriia</taxon>
        <taxon>Flavobacteriales</taxon>
        <taxon>Flavobacteriaceae</taxon>
        <taxon>Zhouia</taxon>
    </lineage>
</organism>
<dbReference type="PANTHER" id="PTHR30572:SF18">
    <property type="entry name" value="ABC-TYPE MACROLIDE FAMILY EXPORT SYSTEM PERMEASE COMPONENT 2"/>
    <property type="match status" value="1"/>
</dbReference>
<evidence type="ECO:0000259" key="7">
    <source>
        <dbReference type="Pfam" id="PF02687"/>
    </source>
</evidence>
<keyword evidence="4 6" id="KW-1133">Transmembrane helix</keyword>
<feature type="transmembrane region" description="Helical" evidence="6">
    <location>
        <begin position="20"/>
        <end position="42"/>
    </location>
</feature>
<feature type="transmembrane region" description="Helical" evidence="6">
    <location>
        <begin position="731"/>
        <end position="750"/>
    </location>
</feature>
<dbReference type="EMBL" id="CP094326">
    <property type="protein sequence ID" value="UNY98582.1"/>
    <property type="molecule type" value="Genomic_DNA"/>
</dbReference>
<evidence type="ECO:0000313" key="10">
    <source>
        <dbReference type="Proteomes" id="UP000829476"/>
    </source>
</evidence>
<keyword evidence="3 6" id="KW-0812">Transmembrane</keyword>
<feature type="transmembrane region" description="Helical" evidence="6">
    <location>
        <begin position="679"/>
        <end position="701"/>
    </location>
</feature>
<feature type="domain" description="ABC3 transporter permease C-terminal" evidence="7">
    <location>
        <begin position="681"/>
        <end position="795"/>
    </location>
</feature>
<name>A0ABY3YLV3_9FLAO</name>
<reference evidence="9 10" key="1">
    <citation type="journal article" date="2018" name="Int. J. Syst. Evol. Microbiol.">
        <title>Zhouia spongiae sp. nov., isolated from a marine sponge.</title>
        <authorList>
            <person name="Zhuang L."/>
            <person name="Lin B."/>
            <person name="Qin F."/>
            <person name="Luo L."/>
        </authorList>
    </citation>
    <scope>NUCLEOTIDE SEQUENCE [LARGE SCALE GENOMIC DNA]</scope>
    <source>
        <strain evidence="9 10">HN-Y44</strain>
    </source>
</reference>
<evidence type="ECO:0000259" key="8">
    <source>
        <dbReference type="Pfam" id="PF12704"/>
    </source>
</evidence>
<evidence type="ECO:0000256" key="5">
    <source>
        <dbReference type="ARBA" id="ARBA00023136"/>
    </source>
</evidence>
<keyword evidence="5 6" id="KW-0472">Membrane</keyword>
<dbReference type="Proteomes" id="UP000829476">
    <property type="component" value="Chromosome"/>
</dbReference>
<keyword evidence="10" id="KW-1185">Reference proteome</keyword>
<protein>
    <submittedName>
        <fullName evidence="9">ABC transporter permease</fullName>
    </submittedName>
</protein>
<dbReference type="Pfam" id="PF12704">
    <property type="entry name" value="MacB_PCD"/>
    <property type="match status" value="1"/>
</dbReference>
<feature type="transmembrane region" description="Helical" evidence="6">
    <location>
        <begin position="413"/>
        <end position="432"/>
    </location>
</feature>
<dbReference type="RefSeq" id="WP_242936988.1">
    <property type="nucleotide sequence ID" value="NZ_CP094326.1"/>
</dbReference>
<evidence type="ECO:0000313" key="9">
    <source>
        <dbReference type="EMBL" id="UNY98582.1"/>
    </source>
</evidence>
<dbReference type="PANTHER" id="PTHR30572">
    <property type="entry name" value="MEMBRANE COMPONENT OF TRANSPORTER-RELATED"/>
    <property type="match status" value="1"/>
</dbReference>
<dbReference type="Pfam" id="PF02687">
    <property type="entry name" value="FtsX"/>
    <property type="match status" value="1"/>
</dbReference>